<name>A0A7Y9DQJ9_9ACTN</name>
<comment type="caution">
    <text evidence="2">The sequence shown here is derived from an EMBL/GenBank/DDBJ whole genome shotgun (WGS) entry which is preliminary data.</text>
</comment>
<evidence type="ECO:0000313" key="3">
    <source>
        <dbReference type="Proteomes" id="UP000521922"/>
    </source>
</evidence>
<proteinExistence type="predicted"/>
<dbReference type="InterPro" id="IPR036271">
    <property type="entry name" value="Tet_transcr_reg_TetR-rel_C_sf"/>
</dbReference>
<dbReference type="AlphaFoldDB" id="A0A7Y9DQJ9"/>
<evidence type="ECO:0000313" key="2">
    <source>
        <dbReference type="EMBL" id="NYD24868.1"/>
    </source>
</evidence>
<accession>A0A7Y9DQJ9</accession>
<dbReference type="Proteomes" id="UP000521922">
    <property type="component" value="Unassembled WGS sequence"/>
</dbReference>
<keyword evidence="3" id="KW-1185">Reference proteome</keyword>
<dbReference type="SUPFAM" id="SSF48498">
    <property type="entry name" value="Tetracyclin repressor-like, C-terminal domain"/>
    <property type="match status" value="1"/>
</dbReference>
<dbReference type="InterPro" id="IPR041678">
    <property type="entry name" value="TetR_C_16"/>
</dbReference>
<evidence type="ECO:0000259" key="1">
    <source>
        <dbReference type="Pfam" id="PF17920"/>
    </source>
</evidence>
<sequence length="162" mass="17093">MAADAGVDASLISYYFGSKQGLFSAVMRLTLSPPQVLTSALAGDPARLPERLLAALTAAWEDPDSGPALRALVVMALEEPAVLRAVVEFFEQEVIARLAEQIGGRRATARAGAAVSTLAGVVFTRYVLRLQPSAGMSREQLIHDLAPALRASLAGPTSPRPR</sequence>
<dbReference type="Pfam" id="PF17920">
    <property type="entry name" value="TetR_C_16"/>
    <property type="match status" value="1"/>
</dbReference>
<organism evidence="2 3">
    <name type="scientific">Kineococcus aurantiacus</name>
    <dbReference type="NCBI Taxonomy" id="37633"/>
    <lineage>
        <taxon>Bacteria</taxon>
        <taxon>Bacillati</taxon>
        <taxon>Actinomycetota</taxon>
        <taxon>Actinomycetes</taxon>
        <taxon>Kineosporiales</taxon>
        <taxon>Kineosporiaceae</taxon>
        <taxon>Kineococcus</taxon>
    </lineage>
</organism>
<feature type="domain" description="Tetracyclin repressor-like C-terminal" evidence="1">
    <location>
        <begin position="47"/>
        <end position="152"/>
    </location>
</feature>
<dbReference type="Gene3D" id="1.10.357.10">
    <property type="entry name" value="Tetracycline Repressor, domain 2"/>
    <property type="match status" value="1"/>
</dbReference>
<dbReference type="SUPFAM" id="SSF46689">
    <property type="entry name" value="Homeodomain-like"/>
    <property type="match status" value="1"/>
</dbReference>
<reference evidence="2 3" key="1">
    <citation type="submission" date="2020-07" db="EMBL/GenBank/DDBJ databases">
        <title>Sequencing the genomes of 1000 actinobacteria strains.</title>
        <authorList>
            <person name="Klenk H.-P."/>
        </authorList>
    </citation>
    <scope>NUCLEOTIDE SEQUENCE [LARGE SCALE GENOMIC DNA]</scope>
    <source>
        <strain evidence="2 3">DSM 7487</strain>
    </source>
</reference>
<protein>
    <submittedName>
        <fullName evidence="2">AcrR family transcriptional regulator</fullName>
    </submittedName>
</protein>
<dbReference type="EMBL" id="JACCBB010000001">
    <property type="protein sequence ID" value="NYD24868.1"/>
    <property type="molecule type" value="Genomic_DNA"/>
</dbReference>
<dbReference type="InterPro" id="IPR009057">
    <property type="entry name" value="Homeodomain-like_sf"/>
</dbReference>
<gene>
    <name evidence="2" type="ORF">BJ968_004408</name>
</gene>